<keyword evidence="3" id="KW-0256">Endoplasmic reticulum</keyword>
<dbReference type="InterPro" id="IPR012913">
    <property type="entry name" value="OS9-like_dom"/>
</dbReference>
<evidence type="ECO:0000313" key="10">
    <source>
        <dbReference type="EMBL" id="CAH1100835.1"/>
    </source>
</evidence>
<evidence type="ECO:0000256" key="5">
    <source>
        <dbReference type="ARBA" id="ARBA00037585"/>
    </source>
</evidence>
<dbReference type="SUPFAM" id="SSF50911">
    <property type="entry name" value="Mannose 6-phosphate receptor domain"/>
    <property type="match status" value="2"/>
</dbReference>
<feature type="domain" description="MRH" evidence="9">
    <location>
        <begin position="94"/>
        <end position="229"/>
    </location>
</feature>
<organism evidence="10 11">
    <name type="scientific">Psylliodes chrysocephalus</name>
    <dbReference type="NCBI Taxonomy" id="3402493"/>
    <lineage>
        <taxon>Eukaryota</taxon>
        <taxon>Metazoa</taxon>
        <taxon>Ecdysozoa</taxon>
        <taxon>Arthropoda</taxon>
        <taxon>Hexapoda</taxon>
        <taxon>Insecta</taxon>
        <taxon>Pterygota</taxon>
        <taxon>Neoptera</taxon>
        <taxon>Endopterygota</taxon>
        <taxon>Coleoptera</taxon>
        <taxon>Polyphaga</taxon>
        <taxon>Cucujiformia</taxon>
        <taxon>Chrysomeloidea</taxon>
        <taxon>Chrysomelidae</taxon>
        <taxon>Galerucinae</taxon>
        <taxon>Alticini</taxon>
        <taxon>Psylliodes</taxon>
    </lineage>
</organism>
<evidence type="ECO:0000256" key="1">
    <source>
        <dbReference type="ARBA" id="ARBA00004240"/>
    </source>
</evidence>
<evidence type="ECO:0000256" key="2">
    <source>
        <dbReference type="ARBA" id="ARBA00022729"/>
    </source>
</evidence>
<evidence type="ECO:0000256" key="6">
    <source>
        <dbReference type="ARBA" id="ARBA00041108"/>
    </source>
</evidence>
<comment type="subcellular location">
    <subcellularLocation>
        <location evidence="1">Endoplasmic reticulum</location>
    </subcellularLocation>
</comment>
<evidence type="ECO:0000256" key="3">
    <source>
        <dbReference type="ARBA" id="ARBA00022824"/>
    </source>
</evidence>
<evidence type="ECO:0000256" key="8">
    <source>
        <dbReference type="SAM" id="SignalP"/>
    </source>
</evidence>
<accession>A0A9P0G8I1</accession>
<keyword evidence="4" id="KW-1015">Disulfide bond</keyword>
<keyword evidence="2 8" id="KW-0732">Signal</keyword>
<dbReference type="OrthoDB" id="239053at2759"/>
<evidence type="ECO:0000256" key="7">
    <source>
        <dbReference type="ARBA" id="ARBA00041661"/>
    </source>
</evidence>
<dbReference type="PROSITE" id="PS51914">
    <property type="entry name" value="MRH"/>
    <property type="match status" value="2"/>
</dbReference>
<feature type="chain" id="PRO_5040292382" description="Endoplasmic reticulum lectin 1" evidence="8">
    <location>
        <begin position="19"/>
        <end position="463"/>
    </location>
</feature>
<dbReference type="InterPro" id="IPR009011">
    <property type="entry name" value="Man6P_isomerase_rcpt-bd_dom_sf"/>
</dbReference>
<evidence type="ECO:0000256" key="4">
    <source>
        <dbReference type="ARBA" id="ARBA00023157"/>
    </source>
</evidence>
<proteinExistence type="predicted"/>
<feature type="domain" description="MRH" evidence="9">
    <location>
        <begin position="309"/>
        <end position="433"/>
    </location>
</feature>
<keyword evidence="11" id="KW-1185">Reference proteome</keyword>
<dbReference type="EMBL" id="OV651822">
    <property type="protein sequence ID" value="CAH1100835.1"/>
    <property type="molecule type" value="Genomic_DNA"/>
</dbReference>
<dbReference type="Pfam" id="PF07915">
    <property type="entry name" value="PRKCSH"/>
    <property type="match status" value="2"/>
</dbReference>
<dbReference type="PANTHER" id="PTHR15414">
    <property type="entry name" value="OS-9-RELATED"/>
    <property type="match status" value="1"/>
</dbReference>
<dbReference type="FunFam" id="2.70.130.10:FF:000001">
    <property type="entry name" value="Endoplasmic reticulum lectin 1"/>
    <property type="match status" value="1"/>
</dbReference>
<sequence>MSRFTLIIFLLIWEVTVQNDIKGFDDTILYSINWATELLQDEATSGESIIVTSAHQEKYKCILPTTAEEKAQLEENYDGPTALEILSPLFSHNHPCSFRLESYWTYQVCHGRKIRQYHEDREGKTMRLQEYVIGKWDTNYYEMLLEKAKEDEKDKSTPPPVKKIDNINLPYYEIVMENGTQCSLNNNRPRMTKVLYVCYIHGKHEIYSVDEPQSCVYEIIILSPLLCAHPKYKPKESGENKISCAPIDGSYKMPYSLAKQQHDSALLRKQSDLDRFKVELIKLDKEEPLVDLEPKLLDTAPVENFLRGKNCLTGGTGWWKFEFCYGKSVEQYHVEKDGRKNSINLGIFDKKAHLDWIHENPHKRPKPLGERKQLSHLYSSGSICEKTGKPRQTEVKLKCLQNAASPNAVSLYLLEPKLCQYILGVESPLICEILSRANSDGLVDIDGSDFIETEKTATVNIGL</sequence>
<dbReference type="Proteomes" id="UP001153636">
    <property type="component" value="Chromosome 10"/>
</dbReference>
<dbReference type="AlphaFoldDB" id="A0A9P0G8I1"/>
<dbReference type="GO" id="GO:0030970">
    <property type="term" value="P:retrograde protein transport, ER to cytosol"/>
    <property type="evidence" value="ECO:0007669"/>
    <property type="project" value="TreeGrafter"/>
</dbReference>
<dbReference type="InterPro" id="IPR045149">
    <property type="entry name" value="OS-9-like"/>
</dbReference>
<reference evidence="10" key="1">
    <citation type="submission" date="2022-01" db="EMBL/GenBank/DDBJ databases">
        <authorList>
            <person name="King R."/>
        </authorList>
    </citation>
    <scope>NUCLEOTIDE SEQUENCE</scope>
</reference>
<dbReference type="PANTHER" id="PTHR15414:SF0">
    <property type="entry name" value="ENDOPLASMIC RETICULUM LECTIN 1"/>
    <property type="match status" value="1"/>
</dbReference>
<comment type="function">
    <text evidence="5">Probable lectin that binds selectively to improperly folded lumenal proteins. May function in endoplasmic reticulum quality control and endoplasmic reticulum-associated degradation (ERAD) of both non-glycosylated proteins and glycoproteins.</text>
</comment>
<dbReference type="Gene3D" id="2.70.130.10">
    <property type="entry name" value="Mannose-6-phosphate receptor binding domain"/>
    <property type="match status" value="2"/>
</dbReference>
<evidence type="ECO:0000313" key="11">
    <source>
        <dbReference type="Proteomes" id="UP001153636"/>
    </source>
</evidence>
<gene>
    <name evidence="10" type="ORF">PSYICH_LOCUS2075</name>
</gene>
<dbReference type="InterPro" id="IPR044865">
    <property type="entry name" value="MRH_dom"/>
</dbReference>
<dbReference type="GO" id="GO:0005788">
    <property type="term" value="C:endoplasmic reticulum lumen"/>
    <property type="evidence" value="ECO:0007669"/>
    <property type="project" value="TreeGrafter"/>
</dbReference>
<protein>
    <recommendedName>
        <fullName evidence="6">Endoplasmic reticulum lectin 1</fullName>
    </recommendedName>
    <alternativeName>
        <fullName evidence="7">ER lectin</fullName>
    </alternativeName>
</protein>
<evidence type="ECO:0000259" key="9">
    <source>
        <dbReference type="PROSITE" id="PS51914"/>
    </source>
</evidence>
<dbReference type="GO" id="GO:0030968">
    <property type="term" value="P:endoplasmic reticulum unfolded protein response"/>
    <property type="evidence" value="ECO:0007669"/>
    <property type="project" value="InterPro"/>
</dbReference>
<feature type="signal peptide" evidence="8">
    <location>
        <begin position="1"/>
        <end position="18"/>
    </location>
</feature>
<name>A0A9P0G8I1_9CUCU</name>